<dbReference type="OrthoDB" id="5422628at2759"/>
<feature type="region of interest" description="Disordered" evidence="2">
    <location>
        <begin position="327"/>
        <end position="347"/>
    </location>
</feature>
<evidence type="ECO:0000313" key="4">
    <source>
        <dbReference type="Proteomes" id="UP000266272"/>
    </source>
</evidence>
<gene>
    <name evidence="3" type="ORF">TARUN_3347</name>
</gene>
<organism evidence="3 4">
    <name type="scientific">Trichoderma arundinaceum</name>
    <dbReference type="NCBI Taxonomy" id="490622"/>
    <lineage>
        <taxon>Eukaryota</taxon>
        <taxon>Fungi</taxon>
        <taxon>Dikarya</taxon>
        <taxon>Ascomycota</taxon>
        <taxon>Pezizomycotina</taxon>
        <taxon>Sordariomycetes</taxon>
        <taxon>Hypocreomycetidae</taxon>
        <taxon>Hypocreales</taxon>
        <taxon>Hypocreaceae</taxon>
        <taxon>Trichoderma</taxon>
    </lineage>
</organism>
<evidence type="ECO:0000256" key="2">
    <source>
        <dbReference type="SAM" id="MobiDB-lite"/>
    </source>
</evidence>
<evidence type="ECO:0000313" key="3">
    <source>
        <dbReference type="EMBL" id="RFU78866.1"/>
    </source>
</evidence>
<reference evidence="3 4" key="1">
    <citation type="journal article" date="2018" name="PLoS Pathog.">
        <title>Evolution of structural diversity of trichothecenes, a family of toxins produced by plant pathogenic and entomopathogenic fungi.</title>
        <authorList>
            <person name="Proctor R.H."/>
            <person name="McCormick S.P."/>
            <person name="Kim H.S."/>
            <person name="Cardoza R.E."/>
            <person name="Stanley A.M."/>
            <person name="Lindo L."/>
            <person name="Kelly A."/>
            <person name="Brown D.W."/>
            <person name="Lee T."/>
            <person name="Vaughan M.M."/>
            <person name="Alexander N.J."/>
            <person name="Busman M."/>
            <person name="Gutierrez S."/>
        </authorList>
    </citation>
    <scope>NUCLEOTIDE SEQUENCE [LARGE SCALE GENOMIC DNA]</scope>
    <source>
        <strain evidence="3 4">IBT 40837</strain>
    </source>
</reference>
<name>A0A395NS12_TRIAR</name>
<evidence type="ECO:0000256" key="1">
    <source>
        <dbReference type="SAM" id="Coils"/>
    </source>
</evidence>
<dbReference type="Proteomes" id="UP000266272">
    <property type="component" value="Unassembled WGS sequence"/>
</dbReference>
<dbReference type="EMBL" id="PXOA01000192">
    <property type="protein sequence ID" value="RFU78866.1"/>
    <property type="molecule type" value="Genomic_DNA"/>
</dbReference>
<dbReference type="STRING" id="490622.A0A395NS12"/>
<protein>
    <submittedName>
        <fullName evidence="3">Uncharacterized protein</fullName>
    </submittedName>
</protein>
<feature type="coiled-coil region" evidence="1">
    <location>
        <begin position="1158"/>
        <end position="1192"/>
    </location>
</feature>
<comment type="caution">
    <text evidence="3">The sequence shown here is derived from an EMBL/GenBank/DDBJ whole genome shotgun (WGS) entry which is preliminary data.</text>
</comment>
<accession>A0A395NS12</accession>
<keyword evidence="4" id="KW-1185">Reference proteome</keyword>
<proteinExistence type="predicted"/>
<keyword evidence="1" id="KW-0175">Coiled coil</keyword>
<sequence>MSTLSPATTVQHKKLDSSNLVIRLQGHKRSEDAAAGNLQLELLDRVESILEEIGKVLSQNFHKLPTEVQKLGASTGPGDLLQRLNTVVKDHVLDDFLQTHPRCRRLFSELFGDRYPHLKYQSLEGSEYVKEDKDQIIPVSLSAEEFQAGPLDRAFKSRDPTTDYERWVPIAKDDGEIESTVTLRKEPRSKPSSSELATKDIVSECIDAYEVFDPLHVSAGTSVSNSLISLQELELAEKMYKHMDALLSKKSVNSVIQGMPNMAPQLKAAFTERFASLSDISQQFQKDLQKKIFAQLPAKSGIELEMTLCRPDSEEQGDVNMDDLESVEMESETLEDASNRPGTSISPSDLQLQPYKGWYIEGPRIQLTRAKNFLADGDIDRTMDWERKFAELTEYFAYLHSRFQGEDWIHDLKDALDMLRAHWIFENYYYGTPQLVVDFPTGFWPTKSKRLPRLPGPDIIFRAESSEQRDLTGPRRLLHVDVASAHDQQYEMPADILRRDYLEPYCKENEEYWAAGPFADAAEPANLAACENESYEDCMEGGMVQTAKFLASKGGFCPPSLSVGGHDSALLVKRESLEAFARFRGGKRAALQQCLNIFNHDENRKLCSPWRVLTLPEPPKEKQPDAGIVYSSKRLANPPEKESRDPWAYTRAYQWFKKEELRWAQWTREHAIKESYGHKLWLRSDEPVMELPKNWKGPVPEDLMNLDMRKTYELLRRCQKIHQGLKRAAKRAPRDFIVGLLATVEVGLRAESAPKKLKLRFGEHEYESAEGYTLANVRPTEAAWLEYICQPSRNSPQKLKESLGKRGELMLSRVTQMMRDISPISLFRDLKPRTMDAFLKELNLGCRGPVKRYKFTAKDVKQLAPKLHDLQILKVYKNEANGEWMFGRPETEFHPEDLVKWPDPEPQTQQFPESEPFMSYTSQVRPKDMDKNHPLDDASVASNDTFSTQVSVPASSEDFHIYPKDMPKRKDVLSLRNFIKDPVRSHEWRKRTANFFYCLGFRLGKTLRVLQSQHEENQEKLRDPKTQEYNRNFLDTIVSYWEDDTKKRPNDPAKNKANEGSWRITMTYPDVVKIADPDTYKEHKEAWAQDEWPAWKDAYEIVRKNLIREAYENKTMLWPLHLPYNSYATRYKVADPTVWRQKLSEKALEIWDDNNLGSETKKARLTALNAQIQKEEEEEEKKQDALAAQKQRLKTMRCEPVWTFGHPSRKKAVHLFWDINNWPVHLQSESRRKIIASRGPAKQAPSEIYNGTAAVLGDMTAFAETLEEEAEMPYWKKAEQRRKFVPGRDEFWMGDTPLQRKAFETRMRKNDANTGLAPASRKRTWGGALKTAMLGSTTKERPITVSDEDLELSSLPPRLIPQSRPAKRRRTMGLSLEGNEEEGHDLFAIARSERDTREKPNTVPIHSRSTSFERGQVTYYIPESRILGQGHIMEIDEPFIEYGLPAERV</sequence>